<dbReference type="GO" id="GO:0000156">
    <property type="term" value="F:phosphorelay response regulator activity"/>
    <property type="evidence" value="ECO:0007669"/>
    <property type="project" value="InterPro"/>
</dbReference>
<dbReference type="Proteomes" id="UP000198304">
    <property type="component" value="Unassembled WGS sequence"/>
</dbReference>
<dbReference type="Gene3D" id="2.40.50.1020">
    <property type="entry name" value="LytTr DNA-binding domain"/>
    <property type="match status" value="1"/>
</dbReference>
<dbReference type="PROSITE" id="PS50930">
    <property type="entry name" value="HTH_LYTTR"/>
    <property type="match status" value="1"/>
</dbReference>
<dbReference type="InterPro" id="IPR001789">
    <property type="entry name" value="Sig_transdc_resp-reg_receiver"/>
</dbReference>
<dbReference type="RefSeq" id="WP_089284174.1">
    <property type="nucleotide sequence ID" value="NZ_FZOJ01000021.1"/>
</dbReference>
<keyword evidence="3" id="KW-0597">Phosphoprotein</keyword>
<dbReference type="InterPro" id="IPR046947">
    <property type="entry name" value="LytR-like"/>
</dbReference>
<dbReference type="SMART" id="SM00448">
    <property type="entry name" value="REC"/>
    <property type="match status" value="1"/>
</dbReference>
<reference evidence="7" key="1">
    <citation type="submission" date="2017-06" db="EMBL/GenBank/DDBJ databases">
        <authorList>
            <person name="Varghese N."/>
            <person name="Submissions S."/>
        </authorList>
    </citation>
    <scope>NUCLEOTIDE SEQUENCE [LARGE SCALE GENOMIC DNA]</scope>
    <source>
        <strain evidence="7">SCA</strain>
    </source>
</reference>
<dbReference type="SUPFAM" id="SSF52172">
    <property type="entry name" value="CheY-like"/>
    <property type="match status" value="1"/>
</dbReference>
<comment type="function">
    <text evidence="2">May play the central regulatory role in sporulation. It may be an element of the effector pathway responsible for the activation of sporulation genes in response to nutritional stress. Spo0A may act in concert with spo0H (a sigma factor) to control the expression of some genes that are critical to the sporulation process.</text>
</comment>
<keyword evidence="7" id="KW-1185">Reference proteome</keyword>
<evidence type="ECO:0000259" key="4">
    <source>
        <dbReference type="PROSITE" id="PS50110"/>
    </source>
</evidence>
<evidence type="ECO:0000313" key="6">
    <source>
        <dbReference type="EMBL" id="SNS79553.1"/>
    </source>
</evidence>
<dbReference type="Pfam" id="PF04397">
    <property type="entry name" value="LytTR"/>
    <property type="match status" value="1"/>
</dbReference>
<dbReference type="OrthoDB" id="9809318at2"/>
<evidence type="ECO:0000259" key="5">
    <source>
        <dbReference type="PROSITE" id="PS50930"/>
    </source>
</evidence>
<sequence length="201" mass="22692">MANILICDDHKPIRKMLEKIASENPFVSKVFVAEDGVEAVKVVQQEKIDIALLDIDMPNLNGIDAAKLINKISPDTKFVFITAHMEYAIDSFAVHPYNYLIKPIDITVLKDNLNEIVLSIMNSSKQPSISMITVKDKNNTLILPLKEIIFFEKVGKDTVVNTNKEEYVINKTLAELESKLNSNLLRVHQSFIVNINKIAKI</sequence>
<evidence type="ECO:0000313" key="7">
    <source>
        <dbReference type="Proteomes" id="UP000198304"/>
    </source>
</evidence>
<dbReference type="InterPro" id="IPR011006">
    <property type="entry name" value="CheY-like_superfamily"/>
</dbReference>
<feature type="domain" description="HTH LytTR-type" evidence="5">
    <location>
        <begin position="132"/>
        <end position="201"/>
    </location>
</feature>
<dbReference type="PANTHER" id="PTHR37299">
    <property type="entry name" value="TRANSCRIPTIONAL REGULATOR-RELATED"/>
    <property type="match status" value="1"/>
</dbReference>
<proteinExistence type="predicted"/>
<dbReference type="PROSITE" id="PS50110">
    <property type="entry name" value="RESPONSE_REGULATORY"/>
    <property type="match status" value="1"/>
</dbReference>
<accession>A0A239HFE5</accession>
<dbReference type="InterPro" id="IPR007492">
    <property type="entry name" value="LytTR_DNA-bd_dom"/>
</dbReference>
<evidence type="ECO:0000256" key="1">
    <source>
        <dbReference type="ARBA" id="ARBA00018672"/>
    </source>
</evidence>
<dbReference type="PANTHER" id="PTHR37299:SF1">
    <property type="entry name" value="STAGE 0 SPORULATION PROTEIN A HOMOLOG"/>
    <property type="match status" value="1"/>
</dbReference>
<dbReference type="SMART" id="SM00850">
    <property type="entry name" value="LytTR"/>
    <property type="match status" value="1"/>
</dbReference>
<dbReference type="EMBL" id="FZOJ01000021">
    <property type="protein sequence ID" value="SNS79553.1"/>
    <property type="molecule type" value="Genomic_DNA"/>
</dbReference>
<dbReference type="Pfam" id="PF00072">
    <property type="entry name" value="Response_reg"/>
    <property type="match status" value="1"/>
</dbReference>
<evidence type="ECO:0000256" key="3">
    <source>
        <dbReference type="PROSITE-ProRule" id="PRU00169"/>
    </source>
</evidence>
<feature type="domain" description="Response regulatory" evidence="4">
    <location>
        <begin position="3"/>
        <end position="117"/>
    </location>
</feature>
<protein>
    <recommendedName>
        <fullName evidence="1">Stage 0 sporulation protein A homolog</fullName>
    </recommendedName>
</protein>
<gene>
    <name evidence="6" type="ORF">SAMN05446037_102150</name>
</gene>
<organism evidence="6 7">
    <name type="scientific">Anaerovirgula multivorans</name>
    <dbReference type="NCBI Taxonomy" id="312168"/>
    <lineage>
        <taxon>Bacteria</taxon>
        <taxon>Bacillati</taxon>
        <taxon>Bacillota</taxon>
        <taxon>Clostridia</taxon>
        <taxon>Peptostreptococcales</taxon>
        <taxon>Natronincolaceae</taxon>
        <taxon>Anaerovirgula</taxon>
    </lineage>
</organism>
<dbReference type="AlphaFoldDB" id="A0A239HFE5"/>
<dbReference type="Gene3D" id="3.40.50.2300">
    <property type="match status" value="1"/>
</dbReference>
<dbReference type="GO" id="GO:0003677">
    <property type="term" value="F:DNA binding"/>
    <property type="evidence" value="ECO:0007669"/>
    <property type="project" value="InterPro"/>
</dbReference>
<feature type="modified residue" description="4-aspartylphosphate" evidence="3">
    <location>
        <position position="54"/>
    </location>
</feature>
<name>A0A239HFE5_9FIRM</name>
<evidence type="ECO:0000256" key="2">
    <source>
        <dbReference type="ARBA" id="ARBA00024867"/>
    </source>
</evidence>